<evidence type="ECO:0000313" key="3">
    <source>
        <dbReference type="Proteomes" id="UP000183203"/>
    </source>
</evidence>
<organism evidence="2 3">
    <name type="scientific">Microbacterium enclense</name>
    <dbReference type="NCBI Taxonomy" id="993073"/>
    <lineage>
        <taxon>Bacteria</taxon>
        <taxon>Bacillati</taxon>
        <taxon>Actinomycetota</taxon>
        <taxon>Actinomycetes</taxon>
        <taxon>Micrococcales</taxon>
        <taxon>Microbacteriaceae</taxon>
        <taxon>Microbacterium</taxon>
    </lineage>
</organism>
<evidence type="ECO:0000313" key="2">
    <source>
        <dbReference type="EMBL" id="SDC17427.1"/>
    </source>
</evidence>
<evidence type="ECO:0000256" key="1">
    <source>
        <dbReference type="SAM" id="MobiDB-lite"/>
    </source>
</evidence>
<gene>
    <name evidence="2" type="ORF">SAMN05216418_1808</name>
</gene>
<dbReference type="EMBL" id="FMYG01000003">
    <property type="protein sequence ID" value="SDC17427.1"/>
    <property type="molecule type" value="Genomic_DNA"/>
</dbReference>
<sequence>MAVTHVPVWANRLARIAGESFDFLRRSAQHLRKNVAVAAVPARDDPRQVTYRYGVRGELVPDDFTEDLRDLLGRARSVLDIAMTSTVEATGLLSEKQLRSSYFPISETEQAWKSAAGQAHIQALPQDKQRALRALQPFVTGESSAYWFAEIHNADKHRRPLELRVIPDPEFVMIFTHLNPPYGSNEYWLDWVDPLPAIENRVPFVTYRSAEPILDAGFEDIPLALAIWFDSEWRDVQHLLWDVMEFTTRACAILHDGDAAVADVMRTYFRAEREQLAAFKAMMTQATSRGSAIDKAAEAEWKKRVAETRAAAARFEKWHGSPPPGQGAAAHGGSAFRPNEG</sequence>
<dbReference type="RefSeq" id="WP_139168056.1">
    <property type="nucleotide sequence ID" value="NZ_FMYG01000003.1"/>
</dbReference>
<feature type="region of interest" description="Disordered" evidence="1">
    <location>
        <begin position="315"/>
        <end position="341"/>
    </location>
</feature>
<dbReference type="AlphaFoldDB" id="A0A1G6JFG6"/>
<protein>
    <submittedName>
        <fullName evidence="2">Uncharacterized protein</fullName>
    </submittedName>
</protein>
<proteinExistence type="predicted"/>
<name>A0A1G6JFG6_9MICO</name>
<reference evidence="2 3" key="1">
    <citation type="submission" date="2016-09" db="EMBL/GenBank/DDBJ databases">
        <authorList>
            <person name="Capua I."/>
            <person name="De Benedictis P."/>
            <person name="Joannis T."/>
            <person name="Lombin L.H."/>
            <person name="Cattoli G."/>
        </authorList>
    </citation>
    <scope>NUCLEOTIDE SEQUENCE [LARGE SCALE GENOMIC DNA]</scope>
    <source>
        <strain evidence="2 3">NIO-1002</strain>
    </source>
</reference>
<dbReference type="Proteomes" id="UP000183203">
    <property type="component" value="Unassembled WGS sequence"/>
</dbReference>
<feature type="compositionally biased region" description="Low complexity" evidence="1">
    <location>
        <begin position="326"/>
        <end position="335"/>
    </location>
</feature>
<dbReference type="OrthoDB" id="5045069at2"/>
<accession>A0A1G6JFG6</accession>